<feature type="compositionally biased region" description="Polar residues" evidence="1">
    <location>
        <begin position="29"/>
        <end position="42"/>
    </location>
</feature>
<dbReference type="EMBL" id="CAJHUB010000681">
    <property type="protein sequence ID" value="CAD7678510.1"/>
    <property type="molecule type" value="Genomic_DNA"/>
</dbReference>
<evidence type="ECO:0000256" key="1">
    <source>
        <dbReference type="SAM" id="MobiDB-lite"/>
    </source>
</evidence>
<evidence type="ECO:0000313" key="3">
    <source>
        <dbReference type="Proteomes" id="UP000645828"/>
    </source>
</evidence>
<keyword evidence="3" id="KW-1185">Reference proteome</keyword>
<name>A0A811YLV7_NYCPR</name>
<protein>
    <submittedName>
        <fullName evidence="2">(raccoon dog) hypothetical protein</fullName>
    </submittedName>
</protein>
<reference evidence="2" key="1">
    <citation type="submission" date="2020-12" db="EMBL/GenBank/DDBJ databases">
        <authorList>
            <consortium name="Molecular Ecology Group"/>
        </authorList>
    </citation>
    <scope>NUCLEOTIDE SEQUENCE</scope>
    <source>
        <strain evidence="2">TBG_1078</strain>
    </source>
</reference>
<comment type="caution">
    <text evidence="2">The sequence shown here is derived from an EMBL/GenBank/DDBJ whole genome shotgun (WGS) entry which is preliminary data.</text>
</comment>
<sequence>MTSKAHPGLPGNEQAGTDGSLSPKEGLCPNSTSHGERANQSCHPARQLLSPIAGLQHLQRNLLWAQCWTHKEMPSRSLLKNHHHHHHHHLNKHSPCPRHYAKSFTNIMPFVADNRQDVNFTKERTETHRCICQRSHTWYPPLPTHTYHESPRSLGSRLLVLWTDPCQKTSRCCWPGTTLGESWHREGSVSGPQGVTRIRLRSWPLETEAGSAKVAVSFTVNFKGVQAGPDMGRTLLAVILF</sequence>
<evidence type="ECO:0000313" key="2">
    <source>
        <dbReference type="EMBL" id="CAD7678510.1"/>
    </source>
</evidence>
<gene>
    <name evidence="2" type="ORF">NYPRO_LOCUS11308</name>
</gene>
<dbReference type="AlphaFoldDB" id="A0A811YLV7"/>
<organism evidence="2 3">
    <name type="scientific">Nyctereutes procyonoides</name>
    <name type="common">Raccoon dog</name>
    <name type="synonym">Canis procyonoides</name>
    <dbReference type="NCBI Taxonomy" id="34880"/>
    <lineage>
        <taxon>Eukaryota</taxon>
        <taxon>Metazoa</taxon>
        <taxon>Chordata</taxon>
        <taxon>Craniata</taxon>
        <taxon>Vertebrata</taxon>
        <taxon>Euteleostomi</taxon>
        <taxon>Mammalia</taxon>
        <taxon>Eutheria</taxon>
        <taxon>Laurasiatheria</taxon>
        <taxon>Carnivora</taxon>
        <taxon>Caniformia</taxon>
        <taxon>Canidae</taxon>
        <taxon>Nyctereutes</taxon>
    </lineage>
</organism>
<dbReference type="Proteomes" id="UP000645828">
    <property type="component" value="Unassembled WGS sequence"/>
</dbReference>
<accession>A0A811YLV7</accession>
<proteinExistence type="predicted"/>
<feature type="region of interest" description="Disordered" evidence="1">
    <location>
        <begin position="1"/>
        <end position="43"/>
    </location>
</feature>